<feature type="region of interest" description="Disordered" evidence="7">
    <location>
        <begin position="810"/>
        <end position="969"/>
    </location>
</feature>
<dbReference type="PROSITE" id="PS50109">
    <property type="entry name" value="HIS_KIN"/>
    <property type="match status" value="1"/>
</dbReference>
<dbReference type="FunFam" id="3.30.565.10:FF:000010">
    <property type="entry name" value="Sensor histidine kinase RcsC"/>
    <property type="match status" value="1"/>
</dbReference>
<dbReference type="PANTHER" id="PTHR43047">
    <property type="entry name" value="TWO-COMPONENT HISTIDINE PROTEIN KINASE"/>
    <property type="match status" value="1"/>
</dbReference>
<feature type="region of interest" description="Disordered" evidence="7">
    <location>
        <begin position="260"/>
        <end position="314"/>
    </location>
</feature>
<dbReference type="Gene3D" id="3.30.450.20">
    <property type="entry name" value="PAS domain"/>
    <property type="match status" value="2"/>
</dbReference>
<dbReference type="Pfam" id="PF08447">
    <property type="entry name" value="PAS_3"/>
    <property type="match status" value="1"/>
</dbReference>
<dbReference type="InterPro" id="IPR003661">
    <property type="entry name" value="HisK_dim/P_dom"/>
</dbReference>
<dbReference type="Gene3D" id="1.10.287.130">
    <property type="match status" value="1"/>
</dbReference>
<keyword evidence="5" id="KW-0418">Kinase</keyword>
<dbReference type="SMART" id="SM00091">
    <property type="entry name" value="PAS"/>
    <property type="match status" value="2"/>
</dbReference>
<dbReference type="InterPro" id="IPR000700">
    <property type="entry name" value="PAS-assoc_C"/>
</dbReference>
<feature type="compositionally biased region" description="Low complexity" evidence="7">
    <location>
        <begin position="1620"/>
        <end position="1634"/>
    </location>
</feature>
<gene>
    <name evidence="12" type="ORF">LTR82_006718</name>
</gene>
<dbReference type="CDD" id="cd00082">
    <property type="entry name" value="HisKA"/>
    <property type="match status" value="1"/>
</dbReference>
<evidence type="ECO:0000256" key="6">
    <source>
        <dbReference type="PROSITE-ProRule" id="PRU00169"/>
    </source>
</evidence>
<evidence type="ECO:0000313" key="12">
    <source>
        <dbReference type="EMBL" id="KAK0322265.1"/>
    </source>
</evidence>
<dbReference type="SUPFAM" id="SSF52172">
    <property type="entry name" value="CheY-like"/>
    <property type="match status" value="1"/>
</dbReference>
<feature type="compositionally biased region" description="Low complexity" evidence="7">
    <location>
        <begin position="290"/>
        <end position="299"/>
    </location>
</feature>
<dbReference type="InterPro" id="IPR000014">
    <property type="entry name" value="PAS"/>
</dbReference>
<dbReference type="Gene3D" id="3.40.50.2300">
    <property type="match status" value="1"/>
</dbReference>
<dbReference type="CDD" id="cd16922">
    <property type="entry name" value="HATPase_EvgS-ArcB-TorS-like"/>
    <property type="match status" value="1"/>
</dbReference>
<feature type="region of interest" description="Disordered" evidence="7">
    <location>
        <begin position="390"/>
        <end position="415"/>
    </location>
</feature>
<dbReference type="Pfam" id="PF13188">
    <property type="entry name" value="PAS_8"/>
    <property type="match status" value="1"/>
</dbReference>
<feature type="compositionally biased region" description="Low complexity" evidence="7">
    <location>
        <begin position="1230"/>
        <end position="1267"/>
    </location>
</feature>
<evidence type="ECO:0000256" key="4">
    <source>
        <dbReference type="ARBA" id="ARBA00022679"/>
    </source>
</evidence>
<feature type="compositionally biased region" description="Basic and acidic residues" evidence="7">
    <location>
        <begin position="275"/>
        <end position="287"/>
    </location>
</feature>
<feature type="region of interest" description="Disordered" evidence="7">
    <location>
        <begin position="1587"/>
        <end position="1694"/>
    </location>
</feature>
<dbReference type="EMBL" id="JASUXU010000017">
    <property type="protein sequence ID" value="KAK0322265.1"/>
    <property type="molecule type" value="Genomic_DNA"/>
</dbReference>
<dbReference type="PANTHER" id="PTHR43047:SF74">
    <property type="entry name" value="HISTIDINE KINASE-RELATED"/>
    <property type="match status" value="1"/>
</dbReference>
<dbReference type="CDD" id="cd17546">
    <property type="entry name" value="REC_hyHK_CKI1_RcsC-like"/>
    <property type="match status" value="1"/>
</dbReference>
<accession>A0AAN6FPX3</accession>
<dbReference type="SMART" id="SM00448">
    <property type="entry name" value="REC"/>
    <property type="match status" value="1"/>
</dbReference>
<evidence type="ECO:0000259" key="11">
    <source>
        <dbReference type="PROSITE" id="PS50113"/>
    </source>
</evidence>
<feature type="compositionally biased region" description="Low complexity" evidence="7">
    <location>
        <begin position="1654"/>
        <end position="1676"/>
    </location>
</feature>
<feature type="modified residue" description="4-aspartylphosphate" evidence="6">
    <location>
        <position position="1971"/>
    </location>
</feature>
<evidence type="ECO:0000256" key="2">
    <source>
        <dbReference type="ARBA" id="ARBA00012438"/>
    </source>
</evidence>
<dbReference type="SMART" id="SM00388">
    <property type="entry name" value="HisKA"/>
    <property type="match status" value="1"/>
</dbReference>
<evidence type="ECO:0000256" key="3">
    <source>
        <dbReference type="ARBA" id="ARBA00022553"/>
    </source>
</evidence>
<feature type="domain" description="PAS" evidence="10">
    <location>
        <begin position="1027"/>
        <end position="1097"/>
    </location>
</feature>
<dbReference type="Proteomes" id="UP001168146">
    <property type="component" value="Unassembled WGS sequence"/>
</dbReference>
<evidence type="ECO:0000259" key="8">
    <source>
        <dbReference type="PROSITE" id="PS50109"/>
    </source>
</evidence>
<sequence length="2069" mass="226759">MVPFSASNRALPPVYDRKRTQRAGGGGSGNAMKASATAQESPDDDDGPEVQDVERVPTETAARPAVVGPPTSLRPHLVRSPVNLSPELAQRPYDEAAEVENRNTEQSKQGGKSRQVEESKQADKSIGSKPARKASDPTNDPAGRPETIRKGSGTEEESLSKLKEAVGAKLMLQQRKRGSYTSSRVSPIREEDNAAMSPSLNAAFASPAEPPTRPLSTSTESGRTVRASVPPTPAESKPLRTPSYPFPFVPGTPRTWSTSFHQPFTSLSPTVTARYGDDPDTTGKTRNDVTSSNSTPSSSAQDFLPRGQGSAEQEDPRFLTPNLYEMVLQLNTEPGPEQWWATVTNLMHDHYMADRVTLVVPLDPTDMENAPWGQKATFSMNGREEFVPHTTLQEQTSHVPRPEPVLRGPSHETTQDFHMQKLHPERLRPRLEARHSYAGPLPGRDPQGVVPYEGLPKVGARPQGPLRTMTHAPGIASSVETIRKAPQRFASTSSIGGLGHTSLSDPDFSSIAGGMDAGPYAEVFSIAKSLDHEMHPLIESGGVNRVLERGKVVTVTRDYASEGSAGSSNGRSVAGTRSEINTAAATPRETPSAPGAHPFGNYRSVFASENAPASRREYEEYEQNPTSPWSQSPAPSPAIQANEDANPFFPSEEQQVEDSFDPASATPRDYSKVGQVEAIGVDRANTVIHVPLVHPSLSQPMQSLRMREAMDRSDMPRRSNTLDMERMAPIAILSLLTSTVPYPPTLTHSLKLLGPHLATSFAIAQQFSSIHPQSINIRNRNTASGRHASHAPMTVEPTSLDDLVNAELEEAPGSMSGSMTSPSDYSSRSRHSPTSSIAGTPGWDPAAHGWTSSRSVTGTPAFTGPELFESYFDSNKKPTQRSGSNAGASVHATPAKSAGKGLSQEHKRDGRKPSPTGKDSVKHVSTDHRVHNARSLKEELAPLKLARERSPGRLTEPQSPQRPSIRQTASHFVDETTADAARRHSLLHSRGADFETSFGTISGGATSSGVGAHARKPSYPEDMPPPSERLLRTIIDSVPVQIFTAKPDTGQLSWVNSKFLIYRGQEPRQVLKEPWLAIHTEDRVEFMASWHRSLRTAQQLQQKVRLERFDGSFRWFYVRAAPLKDKRQRIVHWIGTFMDIHEQALAELNAARQHETEKSEAKYRALANSSPQIVFAACTKKGVIFCNSQWLHYSGQIEPQALGMGFMDHVHPDDLVKCKLPSFEEGSDKPTNVPTSVTRTNTTSAASSSGSSETERGISSSNSSPVSTMPQRQLSELADTGILKASRDADGKPFYSTEVRLRSKDGNYRWHLVRVLLADPLVQQTHEEETWYGTCTDINDHKTLERDLKETMDEKSRFLSNMSHEIRTPLNGIMGMVNFLIDSSLTLEQMEHVNIIRASTEGLRGLINDILDLSKAEAGMIQLNFDWLYVRALIEEVNDLTSAMALEKGLELNYIVEEDVPAQIKGDRFRVRQILLNVIGNAIKFTHKGEVFVRCSIMTRDAPDVLAKNEMFIMFDVVDTGRGFTNREAEHLFKRFSQIDGSSTRQHGGTGLGLVISKQLAQLHGGDMSAKGVPEKGATFSFFIKTTLPSKRDQPPAPPPTPGAAEIRMLPVSPDPAMTPTPATRAAPGTRSAPKFAMETTQSPSPYMSPGPGRDSPSVSSISSDHSTRSSARTDSLQSIRSSASSYVPDPAFARPGITLSLPGDGSKMEAPAISPAYSEKSGDTVKAPHIPGGLAVVSPGGSLVPPMSSILVICPLRYSREATVKHIEQTMPSNIPHQITARESLLECQEILGGDNPVRFTHVVVVLQAVDEIAALVDQILSSPPHSLTSIVIITDLSQRKKIIEYAPKYDYELLSKERRVRFVFKPLKPSRFAVIFDPQKEREMSTDRNQDSAQTMASNQKQIFEELKKRLGNRDKRVLLVEDNRVNQMVVLKFLGKVDIQADTALDGVICTDKVFAQPHGYYSIILCDLHMPNKDGYQTCKEIRKWEKKHKAAHLPIVALSANVLGDVHQKCVEAGFNGYITKPVDFKELSQVLMQFMDPSEPGKPFELMKRKSGHGQGHGHGGHR</sequence>
<evidence type="ECO:0000256" key="1">
    <source>
        <dbReference type="ARBA" id="ARBA00000085"/>
    </source>
</evidence>
<feature type="region of interest" description="Disordered" evidence="7">
    <location>
        <begin position="583"/>
        <end position="645"/>
    </location>
</feature>
<feature type="region of interest" description="Disordered" evidence="7">
    <location>
        <begin position="1"/>
        <end position="246"/>
    </location>
</feature>
<dbReference type="SUPFAM" id="SSF55785">
    <property type="entry name" value="PYP-like sensor domain (PAS domain)"/>
    <property type="match status" value="2"/>
</dbReference>
<dbReference type="InterPro" id="IPR035965">
    <property type="entry name" value="PAS-like_dom_sf"/>
</dbReference>
<feature type="region of interest" description="Disordered" evidence="7">
    <location>
        <begin position="998"/>
        <end position="1023"/>
    </location>
</feature>
<evidence type="ECO:0000313" key="13">
    <source>
        <dbReference type="Proteomes" id="UP001168146"/>
    </source>
</evidence>
<dbReference type="SUPFAM" id="SSF47384">
    <property type="entry name" value="Homodimeric domain of signal transducing histidine kinase"/>
    <property type="match status" value="1"/>
</dbReference>
<dbReference type="InterPro" id="IPR004358">
    <property type="entry name" value="Sig_transdc_His_kin-like_C"/>
</dbReference>
<dbReference type="GO" id="GO:0009927">
    <property type="term" value="F:histidine phosphotransfer kinase activity"/>
    <property type="evidence" value="ECO:0007669"/>
    <property type="project" value="TreeGrafter"/>
</dbReference>
<dbReference type="PROSITE" id="PS50110">
    <property type="entry name" value="RESPONSE_REGULATORY"/>
    <property type="match status" value="1"/>
</dbReference>
<dbReference type="Gene3D" id="3.30.565.10">
    <property type="entry name" value="Histidine kinase-like ATPase, C-terminal domain"/>
    <property type="match status" value="1"/>
</dbReference>
<keyword evidence="4" id="KW-0808">Transferase</keyword>
<feature type="compositionally biased region" description="Polar residues" evidence="7">
    <location>
        <begin position="850"/>
        <end position="860"/>
    </location>
</feature>
<feature type="domain" description="PAC" evidence="11">
    <location>
        <begin position="1100"/>
        <end position="1152"/>
    </location>
</feature>
<dbReference type="SUPFAM" id="SSF55874">
    <property type="entry name" value="ATPase domain of HSP90 chaperone/DNA topoisomerase II/histidine kinase"/>
    <property type="match status" value="1"/>
</dbReference>
<organism evidence="12 13">
    <name type="scientific">Friedmanniomyces endolithicus</name>
    <dbReference type="NCBI Taxonomy" id="329885"/>
    <lineage>
        <taxon>Eukaryota</taxon>
        <taxon>Fungi</taxon>
        <taxon>Dikarya</taxon>
        <taxon>Ascomycota</taxon>
        <taxon>Pezizomycotina</taxon>
        <taxon>Dothideomycetes</taxon>
        <taxon>Dothideomycetidae</taxon>
        <taxon>Mycosphaerellales</taxon>
        <taxon>Teratosphaeriaceae</taxon>
        <taxon>Friedmanniomyces</taxon>
    </lineage>
</organism>
<evidence type="ECO:0000259" key="9">
    <source>
        <dbReference type="PROSITE" id="PS50110"/>
    </source>
</evidence>
<dbReference type="InterPro" id="IPR036890">
    <property type="entry name" value="HATPase_C_sf"/>
</dbReference>
<evidence type="ECO:0000259" key="10">
    <source>
        <dbReference type="PROSITE" id="PS50112"/>
    </source>
</evidence>
<name>A0AAN6FPX3_9PEZI</name>
<feature type="compositionally biased region" description="Gly residues" evidence="7">
    <location>
        <begin position="2059"/>
        <end position="2069"/>
    </location>
</feature>
<dbReference type="Pfam" id="PF02518">
    <property type="entry name" value="HATPase_c"/>
    <property type="match status" value="1"/>
</dbReference>
<comment type="caution">
    <text evidence="12">The sequence shown here is derived from an EMBL/GenBank/DDBJ whole genome shotgun (WGS) entry which is preliminary data.</text>
</comment>
<dbReference type="SMART" id="SM00086">
    <property type="entry name" value="PAC"/>
    <property type="match status" value="2"/>
</dbReference>
<feature type="domain" description="Response regulatory" evidence="9">
    <location>
        <begin position="1919"/>
        <end position="2041"/>
    </location>
</feature>
<feature type="compositionally biased region" description="Acidic residues" evidence="7">
    <location>
        <begin position="41"/>
        <end position="51"/>
    </location>
</feature>
<dbReference type="PROSITE" id="PS50112">
    <property type="entry name" value="PAS"/>
    <property type="match status" value="1"/>
</dbReference>
<feature type="compositionally biased region" description="Basic and acidic residues" evidence="7">
    <location>
        <begin position="903"/>
        <end position="912"/>
    </location>
</feature>
<dbReference type="Pfam" id="PF00512">
    <property type="entry name" value="HisKA"/>
    <property type="match status" value="1"/>
</dbReference>
<dbReference type="PRINTS" id="PR00344">
    <property type="entry name" value="BCTRLSENSOR"/>
</dbReference>
<feature type="domain" description="PAC" evidence="11">
    <location>
        <begin position="1295"/>
        <end position="1350"/>
    </location>
</feature>
<dbReference type="GO" id="GO:0005886">
    <property type="term" value="C:plasma membrane"/>
    <property type="evidence" value="ECO:0007669"/>
    <property type="project" value="TreeGrafter"/>
</dbReference>
<dbReference type="InterPro" id="IPR001789">
    <property type="entry name" value="Sig_transdc_resp-reg_receiver"/>
</dbReference>
<feature type="compositionally biased region" description="Basic and acidic residues" evidence="7">
    <location>
        <begin position="146"/>
        <end position="166"/>
    </location>
</feature>
<feature type="compositionally biased region" description="Polar residues" evidence="7">
    <location>
        <begin position="956"/>
        <end position="969"/>
    </location>
</feature>
<dbReference type="NCBIfam" id="TIGR00229">
    <property type="entry name" value="sensory_box"/>
    <property type="match status" value="1"/>
</dbReference>
<dbReference type="InterPro" id="IPR001610">
    <property type="entry name" value="PAC"/>
</dbReference>
<evidence type="ECO:0000256" key="7">
    <source>
        <dbReference type="SAM" id="MobiDB-lite"/>
    </source>
</evidence>
<comment type="catalytic activity">
    <reaction evidence="1">
        <text>ATP + protein L-histidine = ADP + protein N-phospho-L-histidine.</text>
        <dbReference type="EC" id="2.7.13.3"/>
    </reaction>
</comment>
<dbReference type="InterPro" id="IPR013655">
    <property type="entry name" value="PAS_fold_3"/>
</dbReference>
<feature type="compositionally biased region" description="Polar residues" evidence="7">
    <location>
        <begin position="260"/>
        <end position="271"/>
    </location>
</feature>
<dbReference type="GO" id="GO:0000155">
    <property type="term" value="F:phosphorelay sensor kinase activity"/>
    <property type="evidence" value="ECO:0007669"/>
    <property type="project" value="InterPro"/>
</dbReference>
<dbReference type="CDD" id="cd00130">
    <property type="entry name" value="PAS"/>
    <property type="match status" value="1"/>
</dbReference>
<feature type="region of interest" description="Disordered" evidence="7">
    <location>
        <begin position="1221"/>
        <end position="1271"/>
    </location>
</feature>
<feature type="region of interest" description="Disordered" evidence="7">
    <location>
        <begin position="2048"/>
        <end position="2069"/>
    </location>
</feature>
<feature type="domain" description="Histidine kinase" evidence="8">
    <location>
        <begin position="1361"/>
        <end position="1588"/>
    </location>
</feature>
<dbReference type="SMART" id="SM00387">
    <property type="entry name" value="HATPase_c"/>
    <property type="match status" value="1"/>
</dbReference>
<protein>
    <recommendedName>
        <fullName evidence="2">histidine kinase</fullName>
        <ecNumber evidence="2">2.7.13.3</ecNumber>
    </recommendedName>
</protein>
<evidence type="ECO:0000256" key="5">
    <source>
        <dbReference type="ARBA" id="ARBA00022777"/>
    </source>
</evidence>
<dbReference type="PROSITE" id="PS50113">
    <property type="entry name" value="PAC"/>
    <property type="match status" value="2"/>
</dbReference>
<feature type="compositionally biased region" description="Basic and acidic residues" evidence="7">
    <location>
        <begin position="919"/>
        <end position="951"/>
    </location>
</feature>
<proteinExistence type="predicted"/>
<feature type="compositionally biased region" description="Polar residues" evidence="7">
    <location>
        <begin position="998"/>
        <end position="1009"/>
    </location>
</feature>
<feature type="compositionally biased region" description="Polar residues" evidence="7">
    <location>
        <begin position="1677"/>
        <end position="1686"/>
    </location>
</feature>
<dbReference type="InterPro" id="IPR036097">
    <property type="entry name" value="HisK_dim/P_sf"/>
</dbReference>
<dbReference type="EC" id="2.7.13.3" evidence="2"/>
<dbReference type="InterPro" id="IPR003594">
    <property type="entry name" value="HATPase_dom"/>
</dbReference>
<feature type="compositionally biased region" description="Low complexity" evidence="7">
    <location>
        <begin position="812"/>
        <end position="836"/>
    </location>
</feature>
<dbReference type="Pfam" id="PF00072">
    <property type="entry name" value="Response_reg"/>
    <property type="match status" value="1"/>
</dbReference>
<reference evidence="12" key="1">
    <citation type="submission" date="2021-12" db="EMBL/GenBank/DDBJ databases">
        <title>Black yeast isolated from Biological Soil Crust.</title>
        <authorList>
            <person name="Kurbessoian T."/>
        </authorList>
    </citation>
    <scope>NUCLEOTIDE SEQUENCE</scope>
    <source>
        <strain evidence="12">CCFEE 5208</strain>
    </source>
</reference>
<feature type="compositionally biased region" description="Basic and acidic residues" evidence="7">
    <location>
        <begin position="114"/>
        <end position="123"/>
    </location>
</feature>
<keyword evidence="3 6" id="KW-0597">Phosphoprotein</keyword>
<dbReference type="InterPro" id="IPR011006">
    <property type="entry name" value="CheY-like_superfamily"/>
</dbReference>
<dbReference type="InterPro" id="IPR005467">
    <property type="entry name" value="His_kinase_dom"/>
</dbReference>